<keyword evidence="3" id="KW-1185">Reference proteome</keyword>
<comment type="caution">
    <text evidence="2">The sequence shown here is derived from an EMBL/GenBank/DDBJ whole genome shotgun (WGS) entry which is preliminary data.</text>
</comment>
<dbReference type="EMBL" id="JBEYXV010000033">
    <property type="protein sequence ID" value="MEU6826905.1"/>
    <property type="molecule type" value="Genomic_DNA"/>
</dbReference>
<gene>
    <name evidence="2" type="ORF">ABZ921_40400</name>
</gene>
<evidence type="ECO:0000256" key="1">
    <source>
        <dbReference type="SAM" id="MobiDB-lite"/>
    </source>
</evidence>
<protein>
    <submittedName>
        <fullName evidence="2">Uncharacterized protein</fullName>
    </submittedName>
</protein>
<organism evidence="2 3">
    <name type="scientific">Streptomyces atriruber</name>
    <dbReference type="NCBI Taxonomy" id="545121"/>
    <lineage>
        <taxon>Bacteria</taxon>
        <taxon>Bacillati</taxon>
        <taxon>Actinomycetota</taxon>
        <taxon>Actinomycetes</taxon>
        <taxon>Kitasatosporales</taxon>
        <taxon>Streptomycetaceae</taxon>
        <taxon>Streptomyces</taxon>
    </lineage>
</organism>
<dbReference type="RefSeq" id="WP_359358642.1">
    <property type="nucleotide sequence ID" value="NZ_JBEYXV010000033.1"/>
</dbReference>
<name>A0ABV3C0V9_9ACTN</name>
<evidence type="ECO:0000313" key="2">
    <source>
        <dbReference type="EMBL" id="MEU6826905.1"/>
    </source>
</evidence>
<proteinExistence type="predicted"/>
<feature type="region of interest" description="Disordered" evidence="1">
    <location>
        <begin position="1"/>
        <end position="49"/>
    </location>
</feature>
<accession>A0ABV3C0V9</accession>
<reference evidence="2 3" key="1">
    <citation type="submission" date="2024-06" db="EMBL/GenBank/DDBJ databases">
        <title>The Natural Products Discovery Center: Release of the First 8490 Sequenced Strains for Exploring Actinobacteria Biosynthetic Diversity.</title>
        <authorList>
            <person name="Kalkreuter E."/>
            <person name="Kautsar S.A."/>
            <person name="Yang D."/>
            <person name="Bader C.D."/>
            <person name="Teijaro C.N."/>
            <person name="Fluegel L."/>
            <person name="Davis C.M."/>
            <person name="Simpson J.R."/>
            <person name="Lauterbach L."/>
            <person name="Steele A.D."/>
            <person name="Gui C."/>
            <person name="Meng S."/>
            <person name="Li G."/>
            <person name="Viehrig K."/>
            <person name="Ye F."/>
            <person name="Su P."/>
            <person name="Kiefer A.F."/>
            <person name="Nichols A."/>
            <person name="Cepeda A.J."/>
            <person name="Yan W."/>
            <person name="Fan B."/>
            <person name="Jiang Y."/>
            <person name="Adhikari A."/>
            <person name="Zheng C.-J."/>
            <person name="Schuster L."/>
            <person name="Cowan T.M."/>
            <person name="Smanski M.J."/>
            <person name="Chevrette M.G."/>
            <person name="De Carvalho L.P.S."/>
            <person name="Shen B."/>
        </authorList>
    </citation>
    <scope>NUCLEOTIDE SEQUENCE [LARGE SCALE GENOMIC DNA]</scope>
    <source>
        <strain evidence="2 3">NPDC046838</strain>
    </source>
</reference>
<evidence type="ECO:0000313" key="3">
    <source>
        <dbReference type="Proteomes" id="UP001551176"/>
    </source>
</evidence>
<sequence length="49" mass="4942">MSGSSILDGPGTAVCARPRTGPENSPIPFLLTDVGGGRPAAGPPPRRAW</sequence>
<dbReference type="Proteomes" id="UP001551176">
    <property type="component" value="Unassembled WGS sequence"/>
</dbReference>